<name>A0ABQ4NX20_SHECO</name>
<evidence type="ECO:0000259" key="2">
    <source>
        <dbReference type="PROSITE" id="PS50110"/>
    </source>
</evidence>
<dbReference type="InterPro" id="IPR052048">
    <property type="entry name" value="ST_Response_Regulator"/>
</dbReference>
<dbReference type="SMART" id="SM00448">
    <property type="entry name" value="REC"/>
    <property type="match status" value="2"/>
</dbReference>
<keyword evidence="1" id="KW-0597">Phosphoprotein</keyword>
<dbReference type="InterPro" id="IPR011006">
    <property type="entry name" value="CheY-like_superfamily"/>
</dbReference>
<proteinExistence type="predicted"/>
<comment type="caution">
    <text evidence="3">The sequence shown here is derived from an EMBL/GenBank/DDBJ whole genome shotgun (WGS) entry which is preliminary data.</text>
</comment>
<feature type="domain" description="Response regulatory" evidence="2">
    <location>
        <begin position="161"/>
        <end position="278"/>
    </location>
</feature>
<keyword evidence="4" id="KW-1185">Reference proteome</keyword>
<dbReference type="EMBL" id="BPEU01000007">
    <property type="protein sequence ID" value="GIU38746.1"/>
    <property type="molecule type" value="Genomic_DNA"/>
</dbReference>
<comment type="caution">
    <text evidence="1">Lacks conserved residue(s) required for the propagation of feature annotation.</text>
</comment>
<evidence type="ECO:0000313" key="4">
    <source>
        <dbReference type="Proteomes" id="UP000773469"/>
    </source>
</evidence>
<dbReference type="Proteomes" id="UP000773469">
    <property type="component" value="Unassembled WGS sequence"/>
</dbReference>
<accession>A0ABQ4NX20</accession>
<dbReference type="PROSITE" id="PS50110">
    <property type="entry name" value="RESPONSE_REGULATORY"/>
    <property type="match status" value="2"/>
</dbReference>
<dbReference type="InterPro" id="IPR001789">
    <property type="entry name" value="Sig_transdc_resp-reg_receiver"/>
</dbReference>
<dbReference type="Gene3D" id="3.40.50.2300">
    <property type="match status" value="2"/>
</dbReference>
<gene>
    <name evidence="3" type="ORF">TUM3794_11770</name>
</gene>
<dbReference type="PANTHER" id="PTHR43228">
    <property type="entry name" value="TWO-COMPONENT RESPONSE REGULATOR"/>
    <property type="match status" value="1"/>
</dbReference>
<protein>
    <submittedName>
        <fullName evidence="3">Response regulator</fullName>
    </submittedName>
</protein>
<evidence type="ECO:0000256" key="1">
    <source>
        <dbReference type="PROSITE-ProRule" id="PRU00169"/>
    </source>
</evidence>
<reference evidence="3 4" key="1">
    <citation type="submission" date="2021-05" db="EMBL/GenBank/DDBJ databases">
        <title>Molecular characterization for Shewanella algae harboring chromosomal blaOXA-55-like strains isolated from clinical and environment sample.</title>
        <authorList>
            <person name="Ohama Y."/>
            <person name="Aoki K."/>
            <person name="Harada S."/>
            <person name="Moriya K."/>
            <person name="Ishii Y."/>
            <person name="Tateda K."/>
        </authorList>
    </citation>
    <scope>NUCLEOTIDE SEQUENCE [LARGE SCALE GENOMIC DNA]</scope>
    <source>
        <strain evidence="3 4">MBTL60-118</strain>
    </source>
</reference>
<evidence type="ECO:0000313" key="3">
    <source>
        <dbReference type="EMBL" id="GIU38746.1"/>
    </source>
</evidence>
<sequence>MANLNHNNNYMRTMIMGNLSPSELSILLVEPSDTQRKIISARLAQEGISNIQTAANLTQALAIISRHHPDLVASAMHFDDGTALDLLKTLKETEAYNDIQFMLVSSECRREQLEVYRQSGVVSILPKPFSSEHLGAALNATIDLLSHDELDLDHFDVHNIRVLVVDDSRMARNIIRRTITNLGLKLITEATDGAEAIELMKSNMYDLVITDYNMPNADGLALTQFIRQDSQQSHIPILMVSSEANDAHLSNVSQAGVNALCDKPFEPQLVKQLLYSLLDD</sequence>
<dbReference type="SUPFAM" id="SSF52172">
    <property type="entry name" value="CheY-like"/>
    <property type="match status" value="2"/>
</dbReference>
<feature type="modified residue" description="4-aspartylphosphate" evidence="1">
    <location>
        <position position="211"/>
    </location>
</feature>
<dbReference type="Pfam" id="PF00072">
    <property type="entry name" value="Response_reg"/>
    <property type="match status" value="2"/>
</dbReference>
<dbReference type="PANTHER" id="PTHR43228:SF1">
    <property type="entry name" value="TWO-COMPONENT RESPONSE REGULATOR ARR22"/>
    <property type="match status" value="1"/>
</dbReference>
<feature type="domain" description="Response regulatory" evidence="2">
    <location>
        <begin position="25"/>
        <end position="142"/>
    </location>
</feature>
<organism evidence="3 4">
    <name type="scientific">Shewanella colwelliana</name>
    <name type="common">Alteromonas colwelliana</name>
    <dbReference type="NCBI Taxonomy" id="23"/>
    <lineage>
        <taxon>Bacteria</taxon>
        <taxon>Pseudomonadati</taxon>
        <taxon>Pseudomonadota</taxon>
        <taxon>Gammaproteobacteria</taxon>
        <taxon>Alteromonadales</taxon>
        <taxon>Shewanellaceae</taxon>
        <taxon>Shewanella</taxon>
    </lineage>
</organism>